<keyword evidence="2" id="KW-0031">Aminopeptidase</keyword>
<dbReference type="STRING" id="1121306.SAMN02745196_02969"/>
<dbReference type="EMBL" id="FQXP01000015">
    <property type="protein sequence ID" value="SHI11706.1"/>
    <property type="molecule type" value="Genomic_DNA"/>
</dbReference>
<evidence type="ECO:0000256" key="1">
    <source>
        <dbReference type="ARBA" id="ARBA00006272"/>
    </source>
</evidence>
<dbReference type="PANTHER" id="PTHR32481">
    <property type="entry name" value="AMINOPEPTIDASE"/>
    <property type="match status" value="1"/>
</dbReference>
<name>A0A1M5YI72_9CLOT</name>
<evidence type="ECO:0000313" key="9">
    <source>
        <dbReference type="Proteomes" id="UP000184526"/>
    </source>
</evidence>
<dbReference type="InterPro" id="IPR023367">
    <property type="entry name" value="Peptidase_M42_dom2"/>
</dbReference>
<dbReference type="RefSeq" id="WP_072832776.1">
    <property type="nucleotide sequence ID" value="NZ_FQXP01000015.1"/>
</dbReference>
<dbReference type="InterPro" id="IPR008007">
    <property type="entry name" value="Peptidase_M42"/>
</dbReference>
<evidence type="ECO:0000256" key="2">
    <source>
        <dbReference type="ARBA" id="ARBA00022438"/>
    </source>
</evidence>
<feature type="binding site" evidence="7">
    <location>
        <position position="189"/>
    </location>
    <ligand>
        <name>Zn(2+)</name>
        <dbReference type="ChEBI" id="CHEBI:29105"/>
        <label>2</label>
    </ligand>
</feature>
<dbReference type="SUPFAM" id="SSF101821">
    <property type="entry name" value="Aminopeptidase/glucanase lid domain"/>
    <property type="match status" value="1"/>
</dbReference>
<dbReference type="SUPFAM" id="SSF53187">
    <property type="entry name" value="Zn-dependent exopeptidases"/>
    <property type="match status" value="1"/>
</dbReference>
<dbReference type="Pfam" id="PF05343">
    <property type="entry name" value="Peptidase_M42"/>
    <property type="match status" value="1"/>
</dbReference>
<proteinExistence type="inferred from homology"/>
<dbReference type="PIRSF" id="PIRSF001123">
    <property type="entry name" value="PepA_GA"/>
    <property type="match status" value="1"/>
</dbReference>
<keyword evidence="3" id="KW-0645">Protease</keyword>
<sequence>MKKMLMDIINSFRVSGSETGAIEVIKEQLKDVDCKIEEDCLKNLIVKIGSGKEKIMFTANMDEVGLMVTYIEDNGFLRVENIGEVECSEAVGAFVEFANGTRGRVIAAKEKPNFSDLFIDIMVENKEEATKLVTEGDICKFNYPSLNKKGRIQASGLNNALGCVALLKAIKELENPSKECYFVFSSQGELEGRGGRAAAFSIRPDECVVVSTHGAGDFIGGEGKIELGKGPVLRIKDKNLIASQELREEIEKAAEKDNVSLQLNVGTETSEGGPIHKEVGGIKTAVLAVPLRYKKSLVSMASASDVEDVATIIKALC</sequence>
<dbReference type="Gene3D" id="3.40.630.10">
    <property type="entry name" value="Zn peptidases"/>
    <property type="match status" value="1"/>
</dbReference>
<evidence type="ECO:0000256" key="4">
    <source>
        <dbReference type="ARBA" id="ARBA00022723"/>
    </source>
</evidence>
<keyword evidence="4 7" id="KW-0479">Metal-binding</keyword>
<evidence type="ECO:0000256" key="6">
    <source>
        <dbReference type="PIRNR" id="PIRNR001123"/>
    </source>
</evidence>
<evidence type="ECO:0000256" key="7">
    <source>
        <dbReference type="PIRSR" id="PIRSR001123-2"/>
    </source>
</evidence>
<comment type="cofactor">
    <cofactor evidence="7">
        <name>a divalent metal cation</name>
        <dbReference type="ChEBI" id="CHEBI:60240"/>
    </cofactor>
    <text evidence="7">Binds 2 divalent metal cations per subunit.</text>
</comment>
<protein>
    <submittedName>
        <fullName evidence="8">Endoglucanase</fullName>
    </submittedName>
</protein>
<comment type="similarity">
    <text evidence="1 6">Belongs to the peptidase M42 family.</text>
</comment>
<dbReference type="Proteomes" id="UP000184526">
    <property type="component" value="Unassembled WGS sequence"/>
</dbReference>
<evidence type="ECO:0000256" key="3">
    <source>
        <dbReference type="ARBA" id="ARBA00022670"/>
    </source>
</evidence>
<keyword evidence="5" id="KW-0378">Hydrolase</keyword>
<dbReference type="PANTHER" id="PTHR32481:SF0">
    <property type="entry name" value="AMINOPEPTIDASE YPDE-RELATED"/>
    <property type="match status" value="1"/>
</dbReference>
<evidence type="ECO:0000256" key="5">
    <source>
        <dbReference type="ARBA" id="ARBA00022801"/>
    </source>
</evidence>
<reference evidence="8 9" key="1">
    <citation type="submission" date="2016-11" db="EMBL/GenBank/DDBJ databases">
        <authorList>
            <person name="Jaros S."/>
            <person name="Januszkiewicz K."/>
            <person name="Wedrychowicz H."/>
        </authorList>
    </citation>
    <scope>NUCLEOTIDE SEQUENCE [LARGE SCALE GENOMIC DNA]</scope>
    <source>
        <strain evidence="8 9">DSM 3089</strain>
    </source>
</reference>
<gene>
    <name evidence="8" type="ORF">SAMN02745196_02969</name>
</gene>
<evidence type="ECO:0000313" key="8">
    <source>
        <dbReference type="EMBL" id="SHI11706.1"/>
    </source>
</evidence>
<keyword evidence="9" id="KW-1185">Reference proteome</keyword>
<dbReference type="Gene3D" id="2.40.30.40">
    <property type="entry name" value="Peptidase M42, domain 2"/>
    <property type="match status" value="1"/>
</dbReference>
<dbReference type="AlphaFoldDB" id="A0A1M5YI72"/>
<dbReference type="OrthoDB" id="9772053at2"/>
<dbReference type="GO" id="GO:0004177">
    <property type="term" value="F:aminopeptidase activity"/>
    <property type="evidence" value="ECO:0007669"/>
    <property type="project" value="UniProtKB-UniRule"/>
</dbReference>
<dbReference type="InterPro" id="IPR051464">
    <property type="entry name" value="Peptidase_M42_aminopept"/>
</dbReference>
<organism evidence="8 9">
    <name type="scientific">Clostridium collagenovorans DSM 3089</name>
    <dbReference type="NCBI Taxonomy" id="1121306"/>
    <lineage>
        <taxon>Bacteria</taxon>
        <taxon>Bacillati</taxon>
        <taxon>Bacillota</taxon>
        <taxon>Clostridia</taxon>
        <taxon>Eubacteriales</taxon>
        <taxon>Clostridiaceae</taxon>
        <taxon>Clostridium</taxon>
    </lineage>
</organism>
<accession>A0A1M5YI72</accession>
<dbReference type="GO" id="GO:0046872">
    <property type="term" value="F:metal ion binding"/>
    <property type="evidence" value="ECO:0007669"/>
    <property type="project" value="UniProtKB-UniRule"/>
</dbReference>
<dbReference type="GO" id="GO:0006508">
    <property type="term" value="P:proteolysis"/>
    <property type="evidence" value="ECO:0007669"/>
    <property type="project" value="UniProtKB-KW"/>
</dbReference>